<name>A0A837DY14_9LACO</name>
<accession>A0A837DY14</accession>
<evidence type="ECO:0000313" key="2">
    <source>
        <dbReference type="Proteomes" id="UP000031011"/>
    </source>
</evidence>
<reference evidence="1 2" key="1">
    <citation type="journal article" date="2015" name="BMC Microbiol.">
        <title>Lactobacillus ruminis strains cluster according to their mammalian gut source.</title>
        <authorList>
            <person name="O' Donnell M.M."/>
            <person name="Harris H.M."/>
            <person name="Lynch D.B."/>
            <person name="Ross R.P."/>
            <person name="O'Toole P.W."/>
        </authorList>
    </citation>
    <scope>NUCLEOTIDE SEQUENCE [LARGE SCALE GENOMIC DNA]</scope>
    <source>
        <strain evidence="1 2">DPC 6832</strain>
    </source>
</reference>
<dbReference type="PANTHER" id="PTHR39166:SF1">
    <property type="entry name" value="BLL1166 PROTEIN"/>
    <property type="match status" value="1"/>
</dbReference>
<evidence type="ECO:0008006" key="3">
    <source>
        <dbReference type="Google" id="ProtNLM"/>
    </source>
</evidence>
<dbReference type="Pfam" id="PF06042">
    <property type="entry name" value="NTP_transf_6"/>
    <property type="match status" value="1"/>
</dbReference>
<dbReference type="EMBL" id="AWYA01000059">
    <property type="protein sequence ID" value="KIC05183.1"/>
    <property type="molecule type" value="Genomic_DNA"/>
</dbReference>
<sequence length="181" mass="20975">MMDQKQQLIDWISHDKNFTEIFNILDRYHLTEATLCAGSIRELVWNKLENKPSSILRNNLDIYYNDPGESYEHYLTIQSTLNQRHSKYLWDLRNIRLKKRHSDKSPDGSTIEAAIANFPEKCSAVGVSRELGGSYSIIAPYGLDDLFTETITTTGAIDELAFKRRIERKKWLTNFQNSKLG</sequence>
<protein>
    <recommendedName>
        <fullName evidence="3">Nucleotidyltransferase family protein</fullName>
    </recommendedName>
</protein>
<gene>
    <name evidence="1" type="ORF">LRN_1257</name>
</gene>
<dbReference type="AlphaFoldDB" id="A0A837DY14"/>
<evidence type="ECO:0000313" key="1">
    <source>
        <dbReference type="EMBL" id="KIC05183.1"/>
    </source>
</evidence>
<dbReference type="InterPro" id="IPR009267">
    <property type="entry name" value="NTP_transf_6"/>
</dbReference>
<organism evidence="1 2">
    <name type="scientific">Ligilactobacillus ruminis DPC 6832</name>
    <dbReference type="NCBI Taxonomy" id="1402208"/>
    <lineage>
        <taxon>Bacteria</taxon>
        <taxon>Bacillati</taxon>
        <taxon>Bacillota</taxon>
        <taxon>Bacilli</taxon>
        <taxon>Lactobacillales</taxon>
        <taxon>Lactobacillaceae</taxon>
        <taxon>Ligilactobacillus</taxon>
    </lineage>
</organism>
<proteinExistence type="predicted"/>
<dbReference type="PANTHER" id="PTHR39166">
    <property type="entry name" value="BLL1166 PROTEIN"/>
    <property type="match status" value="1"/>
</dbReference>
<comment type="caution">
    <text evidence="1">The sequence shown here is derived from an EMBL/GenBank/DDBJ whole genome shotgun (WGS) entry which is preliminary data.</text>
</comment>
<dbReference type="Proteomes" id="UP000031011">
    <property type="component" value="Unassembled WGS sequence"/>
</dbReference>